<dbReference type="SUPFAM" id="SSF53448">
    <property type="entry name" value="Nucleotide-diphospho-sugar transferases"/>
    <property type="match status" value="1"/>
</dbReference>
<comment type="domain">
    <text evidence="8">The N-terminal domain determines nucleotide recognition and specific binding, while the C-terminal domain determines the specific binding to the target protein.</text>
</comment>
<dbReference type="GO" id="GO:0046872">
    <property type="term" value="F:metal ion binding"/>
    <property type="evidence" value="ECO:0007669"/>
    <property type="project" value="UniProtKB-KW"/>
</dbReference>
<keyword evidence="4 8" id="KW-0547">Nucleotide-binding</keyword>
<evidence type="ECO:0000313" key="11">
    <source>
        <dbReference type="Proteomes" id="UP000199673"/>
    </source>
</evidence>
<dbReference type="HAMAP" id="MF_00316">
    <property type="entry name" value="MobA"/>
    <property type="match status" value="1"/>
</dbReference>
<dbReference type="Pfam" id="PF12804">
    <property type="entry name" value="NTP_transf_3"/>
    <property type="match status" value="1"/>
</dbReference>
<dbReference type="InterPro" id="IPR025877">
    <property type="entry name" value="MobA-like_NTP_Trfase"/>
</dbReference>
<dbReference type="Gene3D" id="3.90.550.10">
    <property type="entry name" value="Spore Coat Polysaccharide Biosynthesis Protein SpsA, Chain A"/>
    <property type="match status" value="1"/>
</dbReference>
<keyword evidence="6 8" id="KW-0342">GTP-binding</keyword>
<dbReference type="PANTHER" id="PTHR19136">
    <property type="entry name" value="MOLYBDENUM COFACTOR GUANYLYLTRANSFERASE"/>
    <property type="match status" value="1"/>
</dbReference>
<feature type="binding site" evidence="8">
    <location>
        <position position="102"/>
    </location>
    <ligand>
        <name>GTP</name>
        <dbReference type="ChEBI" id="CHEBI:37565"/>
    </ligand>
</feature>
<keyword evidence="1 8" id="KW-0963">Cytoplasm</keyword>
<evidence type="ECO:0000256" key="8">
    <source>
        <dbReference type="HAMAP-Rule" id="MF_00316"/>
    </source>
</evidence>
<comment type="subcellular location">
    <subcellularLocation>
        <location evidence="8">Cytoplasm</location>
    </subcellularLocation>
</comment>
<dbReference type="GO" id="GO:0061603">
    <property type="term" value="F:molybdenum cofactor guanylyltransferase activity"/>
    <property type="evidence" value="ECO:0007669"/>
    <property type="project" value="UniProtKB-EC"/>
</dbReference>
<reference evidence="11" key="1">
    <citation type="submission" date="2016-10" db="EMBL/GenBank/DDBJ databases">
        <authorList>
            <person name="Varghese N."/>
            <person name="Submissions S."/>
        </authorList>
    </citation>
    <scope>NUCLEOTIDE SEQUENCE [LARGE SCALE GENOMIC DNA]</scope>
    <source>
        <strain evidence="11">DSM 23445</strain>
    </source>
</reference>
<dbReference type="EC" id="2.7.7.77" evidence="8"/>
<dbReference type="RefSeq" id="WP_091692648.1">
    <property type="nucleotide sequence ID" value="NZ_FPBF01000002.1"/>
</dbReference>
<comment type="caution">
    <text evidence="8">Lacks conserved residue(s) required for the propagation of feature annotation.</text>
</comment>
<keyword evidence="11" id="KW-1185">Reference proteome</keyword>
<dbReference type="GO" id="GO:0006777">
    <property type="term" value="P:Mo-molybdopterin cofactor biosynthetic process"/>
    <property type="evidence" value="ECO:0007669"/>
    <property type="project" value="UniProtKB-KW"/>
</dbReference>
<dbReference type="OrthoDB" id="9788394at2"/>
<evidence type="ECO:0000256" key="1">
    <source>
        <dbReference type="ARBA" id="ARBA00022490"/>
    </source>
</evidence>
<evidence type="ECO:0000259" key="9">
    <source>
        <dbReference type="Pfam" id="PF12804"/>
    </source>
</evidence>
<feature type="binding site" evidence="8">
    <location>
        <position position="102"/>
    </location>
    <ligand>
        <name>Mg(2+)</name>
        <dbReference type="ChEBI" id="CHEBI:18420"/>
    </ligand>
</feature>
<comment type="cofactor">
    <cofactor evidence="8">
        <name>Mg(2+)</name>
        <dbReference type="ChEBI" id="CHEBI:18420"/>
    </cofactor>
</comment>
<dbReference type="EMBL" id="FPBF01000002">
    <property type="protein sequence ID" value="SFT76954.1"/>
    <property type="molecule type" value="Genomic_DNA"/>
</dbReference>
<evidence type="ECO:0000256" key="4">
    <source>
        <dbReference type="ARBA" id="ARBA00022741"/>
    </source>
</evidence>
<dbReference type="CDD" id="cd02503">
    <property type="entry name" value="MobA"/>
    <property type="match status" value="1"/>
</dbReference>
<proteinExistence type="inferred from homology"/>
<dbReference type="STRING" id="305507.SAMN04489724_2124"/>
<keyword evidence="5 8" id="KW-0460">Magnesium</keyword>
<feature type="binding site" evidence="8">
    <location>
        <begin position="17"/>
        <end position="19"/>
    </location>
    <ligand>
        <name>GTP</name>
        <dbReference type="ChEBI" id="CHEBI:37565"/>
    </ligand>
</feature>
<keyword evidence="10" id="KW-0548">Nucleotidyltransferase</keyword>
<evidence type="ECO:0000256" key="7">
    <source>
        <dbReference type="ARBA" id="ARBA00023150"/>
    </source>
</evidence>
<gene>
    <name evidence="8" type="primary">mobA</name>
    <name evidence="10" type="ORF">SAMN04489724_2124</name>
</gene>
<feature type="binding site" evidence="8">
    <location>
        <position position="29"/>
    </location>
    <ligand>
        <name>GTP</name>
        <dbReference type="ChEBI" id="CHEBI:37565"/>
    </ligand>
</feature>
<evidence type="ECO:0000313" key="10">
    <source>
        <dbReference type="EMBL" id="SFT76954.1"/>
    </source>
</evidence>
<evidence type="ECO:0000256" key="3">
    <source>
        <dbReference type="ARBA" id="ARBA00022723"/>
    </source>
</evidence>
<evidence type="ECO:0000256" key="5">
    <source>
        <dbReference type="ARBA" id="ARBA00022842"/>
    </source>
</evidence>
<evidence type="ECO:0000256" key="2">
    <source>
        <dbReference type="ARBA" id="ARBA00022679"/>
    </source>
</evidence>
<keyword evidence="2 8" id="KW-0808">Transferase</keyword>
<protein>
    <recommendedName>
        <fullName evidence="8">Probable molybdenum cofactor guanylyltransferase</fullName>
        <shortName evidence="8">MoCo guanylyltransferase</shortName>
        <ecNumber evidence="8">2.7.7.77</ecNumber>
    </recommendedName>
    <alternativeName>
        <fullName evidence="8">GTP:molybdopterin guanylyltransferase</fullName>
    </alternativeName>
    <alternativeName>
        <fullName evidence="8">Mo-MPT guanylyltransferase</fullName>
    </alternativeName>
    <alternativeName>
        <fullName evidence="8">Molybdopterin guanylyltransferase</fullName>
    </alternativeName>
    <alternativeName>
        <fullName evidence="8">Molybdopterin-guanine dinucleotide synthase</fullName>
        <shortName evidence="8">MGD synthase</shortName>
    </alternativeName>
</protein>
<dbReference type="InterPro" id="IPR013482">
    <property type="entry name" value="Molybde_CF_guanTrfase"/>
</dbReference>
<dbReference type="GO" id="GO:0005525">
    <property type="term" value="F:GTP binding"/>
    <property type="evidence" value="ECO:0007669"/>
    <property type="project" value="UniProtKB-UniRule"/>
</dbReference>
<accession>A0A1I7APW5</accession>
<keyword evidence="7 8" id="KW-0501">Molybdenum cofactor biosynthesis</keyword>
<feature type="binding site" evidence="8">
    <location>
        <position position="73"/>
    </location>
    <ligand>
        <name>GTP</name>
        <dbReference type="ChEBI" id="CHEBI:37565"/>
    </ligand>
</feature>
<sequence>MNATPSTCTQDISAYVLCGGKSVRMQEEKGLVLYKGKPFIRWIIEAIMPITSNIILVTSNGDYSLVGLPMIEDIYAEKGPVGGIYTALEHSSTEQNLILSCDIPKINTALLSKIAEESSVNDSHVTFVSDGKNDYPLIGIYKKTAVKTFADAISADKLKLCPLVNMISHQKIIINSDEKAHVQNVNSKAELLSLNLLDQ</sequence>
<comment type="function">
    <text evidence="8">Transfers a GMP moiety from GTP to Mo-molybdopterin (Mo-MPT) cofactor (Moco or molybdenum cofactor) to form Mo-molybdopterin guanine dinucleotide (Mo-MGD) cofactor.</text>
</comment>
<dbReference type="PANTHER" id="PTHR19136:SF81">
    <property type="entry name" value="MOLYBDENUM COFACTOR GUANYLYLTRANSFERASE"/>
    <property type="match status" value="1"/>
</dbReference>
<keyword evidence="3 8" id="KW-0479">Metal-binding</keyword>
<comment type="catalytic activity">
    <reaction evidence="8">
        <text>Mo-molybdopterin + GTP + H(+) = Mo-molybdopterin guanine dinucleotide + diphosphate</text>
        <dbReference type="Rhea" id="RHEA:34243"/>
        <dbReference type="ChEBI" id="CHEBI:15378"/>
        <dbReference type="ChEBI" id="CHEBI:33019"/>
        <dbReference type="ChEBI" id="CHEBI:37565"/>
        <dbReference type="ChEBI" id="CHEBI:71302"/>
        <dbReference type="ChEBI" id="CHEBI:71310"/>
        <dbReference type="EC" id="2.7.7.77"/>
    </reaction>
</comment>
<dbReference type="Proteomes" id="UP000199673">
    <property type="component" value="Unassembled WGS sequence"/>
</dbReference>
<organism evidence="10 11">
    <name type="scientific">Algoriphagus locisalis</name>
    <dbReference type="NCBI Taxonomy" id="305507"/>
    <lineage>
        <taxon>Bacteria</taxon>
        <taxon>Pseudomonadati</taxon>
        <taxon>Bacteroidota</taxon>
        <taxon>Cytophagia</taxon>
        <taxon>Cytophagales</taxon>
        <taxon>Cyclobacteriaceae</taxon>
        <taxon>Algoriphagus</taxon>
    </lineage>
</organism>
<dbReference type="InterPro" id="IPR029044">
    <property type="entry name" value="Nucleotide-diphossugar_trans"/>
</dbReference>
<dbReference type="GO" id="GO:0005737">
    <property type="term" value="C:cytoplasm"/>
    <property type="evidence" value="ECO:0007669"/>
    <property type="project" value="UniProtKB-SubCell"/>
</dbReference>
<comment type="similarity">
    <text evidence="8">Belongs to the MobA family.</text>
</comment>
<name>A0A1I7APW5_9BACT</name>
<dbReference type="AlphaFoldDB" id="A0A1I7APW5"/>
<feature type="domain" description="MobA-like NTP transferase" evidence="9">
    <location>
        <begin position="14"/>
        <end position="154"/>
    </location>
</feature>
<evidence type="ECO:0000256" key="6">
    <source>
        <dbReference type="ARBA" id="ARBA00023134"/>
    </source>
</evidence>